<evidence type="ECO:0000313" key="2">
    <source>
        <dbReference type="Proteomes" id="UP000828048"/>
    </source>
</evidence>
<keyword evidence="2" id="KW-1185">Reference proteome</keyword>
<comment type="caution">
    <text evidence="1">The sequence shown here is derived from an EMBL/GenBank/DDBJ whole genome shotgun (WGS) entry which is preliminary data.</text>
</comment>
<dbReference type="Proteomes" id="UP000828048">
    <property type="component" value="Chromosome 2"/>
</dbReference>
<sequence length="478" mass="53220">MGKKLDALLGRRHLNTSKLKALIKLGVSRLAVLKNQRRARCSLARSDVVQLLNLGHHDRALLRVEQVIKEQNALDVFVMLEGYFHLLVERINLIQQERACPEELKEVVSSLVYAATRCGEFPELQEMRAVFTSRFGKEFVSCAIDLRNNCGVNPKMIQKLSTTPPSLENKMKVLKEIASEEKIVLQNEGDSLAATEEKFEIEQKQNHPESTGISDGSKLCDDYHTNLQNEVEDVDLSDSMKATRKYKDVADAAEDAFISAAYAAAAARAAVELSRSESHDPDEHNSPGPVFDKNNSMKIKFQNTKENHLKRIEDQNGVLGFEKVHPIQNYHSESEDEILCEAKDKDSKEGRSVAHSRPSEGIVFDESDEETRSKQGGVAISRTRDKYVDIKHSAAMNEGLGSGKGDTIQYEGPSEKDSATFPRSQKRFPLRSQAGLKTESAIGNTNAHSSEVSRVLSGYNLNAGNKPVSVRTRRVQGR</sequence>
<dbReference type="EMBL" id="CM037152">
    <property type="protein sequence ID" value="KAH7836112.1"/>
    <property type="molecule type" value="Genomic_DNA"/>
</dbReference>
<evidence type="ECO:0000313" key="1">
    <source>
        <dbReference type="EMBL" id="KAH7836112.1"/>
    </source>
</evidence>
<proteinExistence type="predicted"/>
<accession>A0ACB7X5Q2</accession>
<name>A0ACB7X5Q2_9ERIC</name>
<organism evidence="1 2">
    <name type="scientific">Vaccinium darrowii</name>
    <dbReference type="NCBI Taxonomy" id="229202"/>
    <lineage>
        <taxon>Eukaryota</taxon>
        <taxon>Viridiplantae</taxon>
        <taxon>Streptophyta</taxon>
        <taxon>Embryophyta</taxon>
        <taxon>Tracheophyta</taxon>
        <taxon>Spermatophyta</taxon>
        <taxon>Magnoliopsida</taxon>
        <taxon>eudicotyledons</taxon>
        <taxon>Gunneridae</taxon>
        <taxon>Pentapetalae</taxon>
        <taxon>asterids</taxon>
        <taxon>Ericales</taxon>
        <taxon>Ericaceae</taxon>
        <taxon>Vaccinioideae</taxon>
        <taxon>Vaccinieae</taxon>
        <taxon>Vaccinium</taxon>
    </lineage>
</organism>
<gene>
    <name evidence="1" type="ORF">Vadar_032842</name>
</gene>
<reference evidence="1 2" key="1">
    <citation type="journal article" date="2021" name="Hortic Res">
        <title>High-quality reference genome and annotation aids understanding of berry development for evergreen blueberry (Vaccinium darrowii).</title>
        <authorList>
            <person name="Yu J."/>
            <person name="Hulse-Kemp A.M."/>
            <person name="Babiker E."/>
            <person name="Staton M."/>
        </authorList>
    </citation>
    <scope>NUCLEOTIDE SEQUENCE [LARGE SCALE GENOMIC DNA]</scope>
    <source>
        <strain evidence="2">cv. NJ 8807/NJ 8810</strain>
        <tissue evidence="1">Young leaf</tissue>
    </source>
</reference>
<protein>
    <submittedName>
        <fullName evidence="1">Uncharacterized protein</fullName>
    </submittedName>
</protein>